<dbReference type="PANTHER" id="PTHR23345:SF36">
    <property type="entry name" value="APOLIPOPHORINS"/>
    <property type="match status" value="1"/>
</dbReference>
<feature type="signal peptide" evidence="4">
    <location>
        <begin position="1"/>
        <end position="18"/>
    </location>
</feature>
<dbReference type="Gene3D" id="1.25.10.20">
    <property type="entry name" value="Vitellinogen, superhelical"/>
    <property type="match status" value="1"/>
</dbReference>
<dbReference type="InterPro" id="IPR015255">
    <property type="entry name" value="Vitellinogen_open_b-sht"/>
</dbReference>
<accession>A0AAN8WZH4</accession>
<gene>
    <name evidence="6" type="ORF">SK128_006663</name>
</gene>
<feature type="domain" description="Vitellogenin" evidence="5">
    <location>
        <begin position="42"/>
        <end position="656"/>
    </location>
</feature>
<organism evidence="6 7">
    <name type="scientific">Halocaridina rubra</name>
    <name type="common">Hawaiian red shrimp</name>
    <dbReference type="NCBI Taxonomy" id="373956"/>
    <lineage>
        <taxon>Eukaryota</taxon>
        <taxon>Metazoa</taxon>
        <taxon>Ecdysozoa</taxon>
        <taxon>Arthropoda</taxon>
        <taxon>Crustacea</taxon>
        <taxon>Multicrustacea</taxon>
        <taxon>Malacostraca</taxon>
        <taxon>Eumalacostraca</taxon>
        <taxon>Eucarida</taxon>
        <taxon>Decapoda</taxon>
        <taxon>Pleocyemata</taxon>
        <taxon>Caridea</taxon>
        <taxon>Atyoidea</taxon>
        <taxon>Atyidae</taxon>
        <taxon>Halocaridina</taxon>
    </lineage>
</organism>
<dbReference type="Gene3D" id="2.30.230.10">
    <property type="entry name" value="Lipovitellin, beta-sheet shell regions, chain A"/>
    <property type="match status" value="1"/>
</dbReference>
<dbReference type="EMBL" id="JAXCGZ010013219">
    <property type="protein sequence ID" value="KAK7073331.1"/>
    <property type="molecule type" value="Genomic_DNA"/>
</dbReference>
<dbReference type="Proteomes" id="UP001381693">
    <property type="component" value="Unassembled WGS sequence"/>
</dbReference>
<evidence type="ECO:0000313" key="6">
    <source>
        <dbReference type="EMBL" id="KAK7073331.1"/>
    </source>
</evidence>
<dbReference type="InterPro" id="IPR050733">
    <property type="entry name" value="Vitellogenin/Apolipophorin"/>
</dbReference>
<dbReference type="PROSITE" id="PS51211">
    <property type="entry name" value="VITELLOGENIN"/>
    <property type="match status" value="1"/>
</dbReference>
<dbReference type="GO" id="GO:0005319">
    <property type="term" value="F:lipid transporter activity"/>
    <property type="evidence" value="ECO:0007669"/>
    <property type="project" value="InterPro"/>
</dbReference>
<dbReference type="SUPFAM" id="SSF56968">
    <property type="entry name" value="Lipovitellin-phosvitin complex, beta-sheet shell regions"/>
    <property type="match status" value="2"/>
</dbReference>
<keyword evidence="2" id="KW-0325">Glycoprotein</keyword>
<name>A0AAN8WZH4_HALRR</name>
<dbReference type="InterPro" id="IPR001747">
    <property type="entry name" value="Vitellogenin_N"/>
</dbReference>
<protein>
    <recommendedName>
        <fullName evidence="5">Vitellogenin domain-containing protein</fullName>
    </recommendedName>
</protein>
<dbReference type="InterPro" id="IPR015819">
    <property type="entry name" value="Lipid_transp_b-sht_shell"/>
</dbReference>
<comment type="caution">
    <text evidence="6">The sequence shown here is derived from an EMBL/GenBank/DDBJ whole genome shotgun (WGS) entry which is preliminary data.</text>
</comment>
<dbReference type="Gene3D" id="2.20.50.20">
    <property type="entry name" value="Lipovitellin. Chain A, domain 3"/>
    <property type="match status" value="1"/>
</dbReference>
<dbReference type="SUPFAM" id="SSF48431">
    <property type="entry name" value="Lipovitellin-phosvitin complex, superhelical domain"/>
    <property type="match status" value="1"/>
</dbReference>
<evidence type="ECO:0000256" key="2">
    <source>
        <dbReference type="ARBA" id="ARBA00023180"/>
    </source>
</evidence>
<sequence length="1298" mass="146844">MTKRRSLLFLGVLAVVRAVPWSADIPLCSEECAITSTPKYKYAEEKTYSYSYSGNSHVFLEGVEGAVTQTSWKTQVDLTWLSPCDMAISIKTPTIENIPGNSDTSLMERYPLVVAITDGIVQHVCSHPSEDTWSLNIKKGIASLLQNSLPALISSGQNITEQDVVGTCPTIYGVDNQGFKVVVTKEKDHSLCKDRYLTKSEIPVAWLHAPFPVDQSRSLCLQEIVNGIPVNITCQDENIIRPSYGFYKYIRAFQVATLEFQSDTNDPSPSIANIGDHLIKRSLLYDHQTPKKDQSIIIHLEEALKEICESTLETINQDSAQLLSRVIQYMRKAPGETVVEMLKKIRRGHFCSAYKKLEELFLDAIGFIHESGAVAVMIDELLSGNVPPSRNILYISALHLTPRPSLQAIEALKNLFSSSHPSPLTTLAAASMVNTYCRLNEGCEQRAPVIEILQILGTKIERECSSVYDPGAQKAALANLKALGNMGVINTHYSRALIRCIERGDADISIRVAAAQAFRNANCRREVTSTLSSIAADPNFETEIRLASYLEAIKCANENHLKMMIRRITKEKNTQGEEARGFILTHLQNIQSSTTQEKAHLRKLLMNTILPGNYSLDFRKYSSHIDLSHYFSSLGTGAGLETNIIFSPGYFVPSSLEFNLTAVVGGVLTNIGEMGLHFRGIDPILNQLFGPEGYFRSSFQKIWQDIKESSIKTGLKIVEEIQETLRRRRSINFNIIHRLLEKLYGKMNAKDPQLLTFLRFMGQEYYFASKQHDGYFININQLIEEFFNSLRDYIEDLKSKNIITARNLNIHFDYSLPTIQGVPLKLTLSASAVAEFKVASRLNLFRLLSDLRNSDNFFSIHPSLSFHLEGFVGYDSFLVEKGLKVRGSIYNSEGISFNIKTKNGNQIEMEVNLPDKMEFINIESEAYLMKQRHGSSEEKIIPRSVRENRIRYNSCTQILVPALGLMVCYNVNVPNLFLSEGLPLGRKSIVKLTLEKVDRSLKGYYMEAQLYNNNDYWTAMIHLMTSEPSPPKEAQVTLSYFQRSHSCKVYAAIQSNSISGGIWITLIDHPQEKSIEAFLRYTTYQLELIRRIRLEVTMAGDTSEREFDIRLFASPDTEYTASSLLLEWKCIYKFRGQDIKFDAIGVNSNALKKYIDYHFGVGIDITLRPYNFLPILVNVRLCEFYLNFKDWLITSFLRKYGDDQFKYTAKVMKQHIQFFALDTTHVIEGTISDFFVVKSVITTTINKSYIAKIDIYYELTKTGISTNVTRSDDPMGVIAFEVLVSRTHESTHANIIVG</sequence>
<comment type="caution">
    <text evidence="3">Lacks conserved residue(s) required for the propagation of feature annotation.</text>
</comment>
<evidence type="ECO:0000259" key="5">
    <source>
        <dbReference type="PROSITE" id="PS51211"/>
    </source>
</evidence>
<dbReference type="Pfam" id="PF01347">
    <property type="entry name" value="Vitellogenin_N"/>
    <property type="match status" value="1"/>
</dbReference>
<evidence type="ECO:0000313" key="7">
    <source>
        <dbReference type="Proteomes" id="UP001381693"/>
    </source>
</evidence>
<feature type="chain" id="PRO_5043014232" description="Vitellogenin domain-containing protein" evidence="4">
    <location>
        <begin position="19"/>
        <end position="1298"/>
    </location>
</feature>
<evidence type="ECO:0000256" key="1">
    <source>
        <dbReference type="ARBA" id="ARBA00022729"/>
    </source>
</evidence>
<dbReference type="SMART" id="SM00638">
    <property type="entry name" value="LPD_N"/>
    <property type="match status" value="1"/>
</dbReference>
<keyword evidence="7" id="KW-1185">Reference proteome</keyword>
<dbReference type="Gene3D" id="2.20.80.10">
    <property type="entry name" value="Lipovitellin-phosvitin complex, chain A, domain 4"/>
    <property type="match status" value="1"/>
</dbReference>
<dbReference type="InterPro" id="IPR011030">
    <property type="entry name" value="Lipovitellin_superhlx_dom"/>
</dbReference>
<proteinExistence type="predicted"/>
<keyword evidence="1 4" id="KW-0732">Signal</keyword>
<dbReference type="PANTHER" id="PTHR23345">
    <property type="entry name" value="VITELLOGENIN-RELATED"/>
    <property type="match status" value="1"/>
</dbReference>
<evidence type="ECO:0000256" key="4">
    <source>
        <dbReference type="SAM" id="SignalP"/>
    </source>
</evidence>
<dbReference type="InterPro" id="IPR015816">
    <property type="entry name" value="Vitellinogen_b-sht_N"/>
</dbReference>
<dbReference type="SMART" id="SM01169">
    <property type="entry name" value="DUF1943"/>
    <property type="match status" value="1"/>
</dbReference>
<reference evidence="6 7" key="1">
    <citation type="submission" date="2023-11" db="EMBL/GenBank/DDBJ databases">
        <title>Halocaridina rubra genome assembly.</title>
        <authorList>
            <person name="Smith C."/>
        </authorList>
    </citation>
    <scope>NUCLEOTIDE SEQUENCE [LARGE SCALE GENOMIC DNA]</scope>
    <source>
        <strain evidence="6">EP-1</strain>
        <tissue evidence="6">Whole</tissue>
    </source>
</reference>
<dbReference type="Pfam" id="PF09172">
    <property type="entry name" value="Vit_open_b-sht"/>
    <property type="match status" value="1"/>
</dbReference>
<evidence type="ECO:0000256" key="3">
    <source>
        <dbReference type="PROSITE-ProRule" id="PRU00557"/>
    </source>
</evidence>
<dbReference type="InterPro" id="IPR015817">
    <property type="entry name" value="Vitellinogen_open_b-sht_sub1"/>
</dbReference>